<dbReference type="InterPro" id="IPR024227">
    <property type="entry name" value="DUF3795"/>
</dbReference>
<gene>
    <name evidence="1" type="ORF">Desgi_3063</name>
</gene>
<evidence type="ECO:0000313" key="1">
    <source>
        <dbReference type="EMBL" id="AGL02441.1"/>
    </source>
</evidence>
<accession>R4KS60</accession>
<name>R4KS60_9FIRM</name>
<dbReference type="RefSeq" id="WP_006520691.1">
    <property type="nucleotide sequence ID" value="NC_021184.1"/>
</dbReference>
<dbReference type="Pfam" id="PF12675">
    <property type="entry name" value="DUF3795"/>
    <property type="match status" value="1"/>
</dbReference>
<dbReference type="eggNOG" id="ENOG50310ZN">
    <property type="taxonomic scope" value="Bacteria"/>
</dbReference>
<organism evidence="1 2">
    <name type="scientific">Desulfoscipio gibsoniae DSM 7213</name>
    <dbReference type="NCBI Taxonomy" id="767817"/>
    <lineage>
        <taxon>Bacteria</taxon>
        <taxon>Bacillati</taxon>
        <taxon>Bacillota</taxon>
        <taxon>Clostridia</taxon>
        <taxon>Eubacteriales</taxon>
        <taxon>Desulfallaceae</taxon>
        <taxon>Desulfoscipio</taxon>
    </lineage>
</organism>
<keyword evidence="2" id="KW-1185">Reference proteome</keyword>
<sequence length="148" mass="17296">MEYNDVVKHLAPCGLDCMRCADYEHGEIKQLSSRLIQLLGNFRPVAKMKTEKQPIFNGYSQFEAILTSFSNGSCSGCRGENVQCPITTCSAKTCHKEKNVDFCFQCNEYPCEKQFTGRLRDRWRYINDRMKEIGVIEYYYEQVKLPRY</sequence>
<evidence type="ECO:0008006" key="3">
    <source>
        <dbReference type="Google" id="ProtNLM"/>
    </source>
</evidence>
<dbReference type="Proteomes" id="UP000013520">
    <property type="component" value="Chromosome"/>
</dbReference>
<dbReference type="OrthoDB" id="5419848at2"/>
<proteinExistence type="predicted"/>
<protein>
    <recommendedName>
        <fullName evidence="3">DUF3795 domain-containing protein</fullName>
    </recommendedName>
</protein>
<dbReference type="STRING" id="767817.Desgi_3063"/>
<dbReference type="EMBL" id="CP003273">
    <property type="protein sequence ID" value="AGL02441.1"/>
    <property type="molecule type" value="Genomic_DNA"/>
</dbReference>
<dbReference type="KEGG" id="dgi:Desgi_3063"/>
<evidence type="ECO:0000313" key="2">
    <source>
        <dbReference type="Proteomes" id="UP000013520"/>
    </source>
</evidence>
<dbReference type="HOGENOM" id="CLU_1755251_0_0_9"/>
<reference evidence="1 2" key="1">
    <citation type="submission" date="2012-01" db="EMBL/GenBank/DDBJ databases">
        <title>Complete sequence of Desulfotomaculum gibsoniae DSM 7213.</title>
        <authorList>
            <consortium name="US DOE Joint Genome Institute"/>
            <person name="Lucas S."/>
            <person name="Han J."/>
            <person name="Lapidus A."/>
            <person name="Cheng J.-F."/>
            <person name="Goodwin L."/>
            <person name="Pitluck S."/>
            <person name="Peters L."/>
            <person name="Ovchinnikova G."/>
            <person name="Teshima H."/>
            <person name="Detter J.C."/>
            <person name="Han C."/>
            <person name="Tapia R."/>
            <person name="Land M."/>
            <person name="Hauser L."/>
            <person name="Kyrpides N."/>
            <person name="Ivanova N."/>
            <person name="Pagani I."/>
            <person name="Parshina S."/>
            <person name="Plugge C."/>
            <person name="Muyzer G."/>
            <person name="Kuever J."/>
            <person name="Ivanova A."/>
            <person name="Nazina T."/>
            <person name="Klenk H.-P."/>
            <person name="Brambilla E."/>
            <person name="Spring S."/>
            <person name="Stams A.F."/>
            <person name="Woyke T."/>
        </authorList>
    </citation>
    <scope>NUCLEOTIDE SEQUENCE [LARGE SCALE GENOMIC DNA]</scope>
    <source>
        <strain evidence="1 2">DSM 7213</strain>
    </source>
</reference>
<dbReference type="AlphaFoldDB" id="R4KS60"/>